<dbReference type="Gene3D" id="3.10.180.10">
    <property type="entry name" value="2,3-Dihydroxybiphenyl 1,2-Dioxygenase, domain 1"/>
    <property type="match status" value="1"/>
</dbReference>
<name>A0A923KPA4_9FIRM</name>
<dbReference type="PANTHER" id="PTHR40265">
    <property type="entry name" value="BLL2707 PROTEIN"/>
    <property type="match status" value="1"/>
</dbReference>
<protein>
    <submittedName>
        <fullName evidence="2">VOC family protein</fullName>
    </submittedName>
</protein>
<evidence type="ECO:0000259" key="1">
    <source>
        <dbReference type="Pfam" id="PF13468"/>
    </source>
</evidence>
<organism evidence="2 3">
    <name type="scientific">Acetobacterium paludosum</name>
    <dbReference type="NCBI Taxonomy" id="52693"/>
    <lineage>
        <taxon>Bacteria</taxon>
        <taxon>Bacillati</taxon>
        <taxon>Bacillota</taxon>
        <taxon>Clostridia</taxon>
        <taxon>Eubacteriales</taxon>
        <taxon>Eubacteriaceae</taxon>
        <taxon>Acetobacterium</taxon>
    </lineage>
</organism>
<dbReference type="OrthoDB" id="9788468at2"/>
<evidence type="ECO:0000313" key="2">
    <source>
        <dbReference type="EMBL" id="MBC3887944.1"/>
    </source>
</evidence>
<dbReference type="InterPro" id="IPR025870">
    <property type="entry name" value="Glyoxalase-like_dom"/>
</dbReference>
<gene>
    <name evidence="2" type="ORF">GH810_06430</name>
</gene>
<dbReference type="PANTHER" id="PTHR40265:SF1">
    <property type="entry name" value="GLYOXALASE-LIKE DOMAIN-CONTAINING PROTEIN"/>
    <property type="match status" value="1"/>
</dbReference>
<reference evidence="2" key="2">
    <citation type="submission" date="2020-10" db="EMBL/GenBank/DDBJ databases">
        <title>Comparative genomics of the Acetobacterium genus.</title>
        <authorList>
            <person name="Marshall C."/>
            <person name="May H."/>
            <person name="Norman S."/>
        </authorList>
    </citation>
    <scope>NUCLEOTIDE SEQUENCE</scope>
    <source>
        <strain evidence="2">DER-2019</strain>
    </source>
</reference>
<proteinExistence type="predicted"/>
<dbReference type="RefSeq" id="WP_148566169.1">
    <property type="nucleotide sequence ID" value="NZ_RXYA01000003.1"/>
</dbReference>
<dbReference type="AlphaFoldDB" id="A0A923KPA4"/>
<dbReference type="Proteomes" id="UP000616595">
    <property type="component" value="Unassembled WGS sequence"/>
</dbReference>
<dbReference type="EMBL" id="WJBD01000006">
    <property type="protein sequence ID" value="MBC3887944.1"/>
    <property type="molecule type" value="Genomic_DNA"/>
</dbReference>
<reference evidence="2" key="1">
    <citation type="submission" date="2019-10" db="EMBL/GenBank/DDBJ databases">
        <authorList>
            <person name="Ross D.E."/>
            <person name="Gulliver D."/>
        </authorList>
    </citation>
    <scope>NUCLEOTIDE SEQUENCE</scope>
    <source>
        <strain evidence="2">DER-2019</strain>
    </source>
</reference>
<keyword evidence="3" id="KW-1185">Reference proteome</keyword>
<comment type="caution">
    <text evidence="2">The sequence shown here is derived from an EMBL/GenBank/DDBJ whole genome shotgun (WGS) entry which is preliminary data.</text>
</comment>
<feature type="domain" description="Glyoxalase-like" evidence="1">
    <location>
        <begin position="6"/>
        <end position="196"/>
    </location>
</feature>
<dbReference type="InterPro" id="IPR029068">
    <property type="entry name" value="Glyas_Bleomycin-R_OHBP_Dase"/>
</dbReference>
<sequence length="249" mass="28498">MCELLWDHTIHYINDLQQANAVFEKNGLIAKQGGSHEGFGTCNSLSYFWASYVEFLSIDDKIVNKNPVEDILIFADAGKFLPKHEAFGRIGLRTHDIVALRNKLVKKNLSLSEIFAGNRTTPDGERLTWKLLMINGDYGGLSYPFIIDWEITEEQRFRQLKGKGLINQHPLGQLFLYEGVFAVENPEITAKHWADIFGFAQKNETTLIIGQQLFRFEKGSENRLQELNFLCDGEKGFDFKIGEGRYRSL</sequence>
<evidence type="ECO:0000313" key="3">
    <source>
        <dbReference type="Proteomes" id="UP000616595"/>
    </source>
</evidence>
<accession>A0A923KPA4</accession>
<dbReference type="Pfam" id="PF13468">
    <property type="entry name" value="Glyoxalase_3"/>
    <property type="match status" value="1"/>
</dbReference>